<evidence type="ECO:0000256" key="3">
    <source>
        <dbReference type="ARBA" id="ARBA00022801"/>
    </source>
</evidence>
<evidence type="ECO:0000313" key="7">
    <source>
        <dbReference type="Proteomes" id="UP000022447"/>
    </source>
</evidence>
<dbReference type="GO" id="GO:0046872">
    <property type="term" value="F:metal ion binding"/>
    <property type="evidence" value="ECO:0007669"/>
    <property type="project" value="UniProtKB-KW"/>
</dbReference>
<dbReference type="PANTHER" id="PTHR11124">
    <property type="entry name" value="VACUOLAR SORTING PROTEIN VPS29"/>
    <property type="match status" value="1"/>
</dbReference>
<evidence type="ECO:0000256" key="2">
    <source>
        <dbReference type="ARBA" id="ARBA00022723"/>
    </source>
</evidence>
<dbReference type="AlphaFoldDB" id="X7EC38"/>
<organism evidence="6 7">
    <name type="scientific">Roseivivax halodurans JCM 10272</name>
    <dbReference type="NCBI Taxonomy" id="1449350"/>
    <lineage>
        <taxon>Bacteria</taxon>
        <taxon>Pseudomonadati</taxon>
        <taxon>Pseudomonadota</taxon>
        <taxon>Alphaproteobacteria</taxon>
        <taxon>Rhodobacterales</taxon>
        <taxon>Roseobacteraceae</taxon>
        <taxon>Roseivivax</taxon>
    </lineage>
</organism>
<keyword evidence="7" id="KW-1185">Reference proteome</keyword>
<dbReference type="GO" id="GO:0016787">
    <property type="term" value="F:hydrolase activity"/>
    <property type="evidence" value="ECO:0007669"/>
    <property type="project" value="UniProtKB-UniRule"/>
</dbReference>
<evidence type="ECO:0000256" key="1">
    <source>
        <dbReference type="ARBA" id="ARBA00008950"/>
    </source>
</evidence>
<dbReference type="InterPro" id="IPR020935">
    <property type="entry name" value="PdiEstase_YfcE_CS"/>
</dbReference>
<feature type="domain" description="Calcineurin-like phosphoesterase" evidence="5">
    <location>
        <begin position="12"/>
        <end position="146"/>
    </location>
</feature>
<dbReference type="STRING" id="1449350.OCH239_17190"/>
<reference evidence="6 7" key="1">
    <citation type="submission" date="2014-01" db="EMBL/GenBank/DDBJ databases">
        <title>Roseivivax halodurans JCM 10272 Genome Sequencing.</title>
        <authorList>
            <person name="Lai Q."/>
            <person name="Li G."/>
            <person name="Shao Z."/>
        </authorList>
    </citation>
    <scope>NUCLEOTIDE SEQUENCE [LARGE SCALE GENOMIC DNA]</scope>
    <source>
        <strain evidence="6 7">JCM 10272</strain>
    </source>
</reference>
<dbReference type="OrthoDB" id="9785951at2"/>
<comment type="cofactor">
    <cofactor evidence="4">
        <name>a divalent metal cation</name>
        <dbReference type="ChEBI" id="CHEBI:60240"/>
    </cofactor>
</comment>
<dbReference type="PATRIC" id="fig|1449350.3.peg.4034"/>
<evidence type="ECO:0000313" key="6">
    <source>
        <dbReference type="EMBL" id="ETX12771.1"/>
    </source>
</evidence>
<dbReference type="PROSITE" id="PS01269">
    <property type="entry name" value="UPF0025"/>
    <property type="match status" value="1"/>
</dbReference>
<protein>
    <recommendedName>
        <fullName evidence="4">Phosphoesterase</fullName>
        <ecNumber evidence="4">3.1.4.-</ecNumber>
    </recommendedName>
</protein>
<dbReference type="InterPro" id="IPR029052">
    <property type="entry name" value="Metallo-depent_PP-like"/>
</dbReference>
<keyword evidence="3" id="KW-0378">Hydrolase</keyword>
<dbReference type="RefSeq" id="WP_037266868.1">
    <property type="nucleotide sequence ID" value="NZ_JALZ01000054.1"/>
</dbReference>
<dbReference type="Pfam" id="PF12850">
    <property type="entry name" value="Metallophos_2"/>
    <property type="match status" value="1"/>
</dbReference>
<dbReference type="Gene3D" id="3.60.21.10">
    <property type="match status" value="1"/>
</dbReference>
<keyword evidence="2 4" id="KW-0479">Metal-binding</keyword>
<evidence type="ECO:0000259" key="5">
    <source>
        <dbReference type="Pfam" id="PF12850"/>
    </source>
</evidence>
<dbReference type="InterPro" id="IPR000979">
    <property type="entry name" value="Phosphodiesterase_MJ0936/Vps29"/>
</dbReference>
<dbReference type="InterPro" id="IPR024654">
    <property type="entry name" value="Calcineurin-like_PHP_lpxH"/>
</dbReference>
<comment type="caution">
    <text evidence="6">The sequence shown here is derived from an EMBL/GenBank/DDBJ whole genome shotgun (WGS) entry which is preliminary data.</text>
</comment>
<comment type="similarity">
    <text evidence="1 4">Belongs to the metallophosphoesterase superfamily. YfcE family.</text>
</comment>
<name>X7EC38_9RHOB</name>
<dbReference type="NCBIfam" id="TIGR00040">
    <property type="entry name" value="yfcE"/>
    <property type="match status" value="1"/>
</dbReference>
<proteinExistence type="inferred from homology"/>
<dbReference type="EMBL" id="JALZ01000054">
    <property type="protein sequence ID" value="ETX12771.1"/>
    <property type="molecule type" value="Genomic_DNA"/>
</dbReference>
<dbReference type="Proteomes" id="UP000022447">
    <property type="component" value="Unassembled WGS sequence"/>
</dbReference>
<dbReference type="eggNOG" id="COG0622">
    <property type="taxonomic scope" value="Bacteria"/>
</dbReference>
<gene>
    <name evidence="6" type="ORF">OCH239_17190</name>
</gene>
<evidence type="ECO:0000256" key="4">
    <source>
        <dbReference type="RuleBase" id="RU362039"/>
    </source>
</evidence>
<dbReference type="EC" id="3.1.4.-" evidence="4"/>
<dbReference type="SUPFAM" id="SSF56300">
    <property type="entry name" value="Metallo-dependent phosphatases"/>
    <property type="match status" value="1"/>
</dbReference>
<sequence>MEPFRQSSSGERIGVISDTHGLLRPEALEALEGVDRILHAGDIGNPDHLDVLARIAPVMAIRGNVDRGPWADALPETLNLTAAGLRIHMIHDRKVLRSDPSDEVWDVVISGHSHKPGIEETGGTLWLNPGAAGPRRFRLPITLAFLWEEAGRPRAMIQPLPADMSRTQLQRS</sequence>
<accession>X7EC38</accession>